<dbReference type="Proteomes" id="UP000317494">
    <property type="component" value="Unassembled WGS sequence"/>
</dbReference>
<reference evidence="4 5" key="1">
    <citation type="journal article" date="2019" name="Sci. Rep.">
        <title>Comparative genomics of chytrid fungi reveal insights into the obligate biotrophic and pathogenic lifestyle of Synchytrium endobioticum.</title>
        <authorList>
            <person name="van de Vossenberg B.T.L.H."/>
            <person name="Warris S."/>
            <person name="Nguyen H.D.T."/>
            <person name="van Gent-Pelzer M.P.E."/>
            <person name="Joly D.L."/>
            <person name="van de Geest H.C."/>
            <person name="Bonants P.J.M."/>
            <person name="Smith D.S."/>
            <person name="Levesque C.A."/>
            <person name="van der Lee T.A.J."/>
        </authorList>
    </citation>
    <scope>NUCLEOTIDE SEQUENCE [LARGE SCALE GENOMIC DNA]</scope>
    <source>
        <strain evidence="2 5">LEV6574</strain>
        <strain evidence="3 4">MB42</strain>
    </source>
</reference>
<comment type="caution">
    <text evidence="3">The sequence shown here is derived from an EMBL/GenBank/DDBJ whole genome shotgun (WGS) entry which is preliminary data.</text>
</comment>
<dbReference type="EMBL" id="QEAM01000123">
    <property type="protein sequence ID" value="TPX45906.1"/>
    <property type="molecule type" value="Genomic_DNA"/>
</dbReference>
<dbReference type="PANTHER" id="PTHR34286">
    <property type="entry name" value="TRANSMEMBRANE PROTEIN"/>
    <property type="match status" value="1"/>
</dbReference>
<evidence type="ECO:0000313" key="3">
    <source>
        <dbReference type="EMBL" id="TPX52813.1"/>
    </source>
</evidence>
<keyword evidence="4" id="KW-1185">Reference proteome</keyword>
<gene>
    <name evidence="2" type="ORF">SeLEV6574_g03563</name>
    <name evidence="3" type="ORF">SeMB42_g01142</name>
</gene>
<sequence>MRPSLILRSGGSHYPYPKWVWTWYGGWWPTPQNYVSNTIVTGVAIATIVGFGWKFSADRELRHRYPDRWIPSMLWAREFHDPESVAFWKEQLAKEGREWIEPIPAWWPFKKAASTQSASISQNQTI</sequence>
<dbReference type="AlphaFoldDB" id="A0A507DMJ4"/>
<keyword evidence="1" id="KW-0812">Transmembrane</keyword>
<keyword evidence="1" id="KW-1133">Transmembrane helix</keyword>
<evidence type="ECO:0000256" key="1">
    <source>
        <dbReference type="SAM" id="Phobius"/>
    </source>
</evidence>
<evidence type="ECO:0000313" key="2">
    <source>
        <dbReference type="EMBL" id="TPX45906.1"/>
    </source>
</evidence>
<dbReference type="STRING" id="286115.A0A507DMJ4"/>
<organism evidence="3 4">
    <name type="scientific">Synchytrium endobioticum</name>
    <dbReference type="NCBI Taxonomy" id="286115"/>
    <lineage>
        <taxon>Eukaryota</taxon>
        <taxon>Fungi</taxon>
        <taxon>Fungi incertae sedis</taxon>
        <taxon>Chytridiomycota</taxon>
        <taxon>Chytridiomycota incertae sedis</taxon>
        <taxon>Chytridiomycetes</taxon>
        <taxon>Synchytriales</taxon>
        <taxon>Synchytriaceae</taxon>
        <taxon>Synchytrium</taxon>
    </lineage>
</organism>
<accession>A0A507DMJ4</accession>
<evidence type="ECO:0000313" key="5">
    <source>
        <dbReference type="Proteomes" id="UP000320475"/>
    </source>
</evidence>
<dbReference type="EMBL" id="QEAN01000027">
    <property type="protein sequence ID" value="TPX52813.1"/>
    <property type="molecule type" value="Genomic_DNA"/>
</dbReference>
<name>A0A507DMJ4_9FUNG</name>
<dbReference type="OrthoDB" id="2100988at2759"/>
<evidence type="ECO:0000313" key="4">
    <source>
        <dbReference type="Proteomes" id="UP000317494"/>
    </source>
</evidence>
<proteinExistence type="predicted"/>
<keyword evidence="1" id="KW-0472">Membrane</keyword>
<dbReference type="VEuPathDB" id="FungiDB:SeMB42_g01142"/>
<protein>
    <submittedName>
        <fullName evidence="3">Uncharacterized protein</fullName>
    </submittedName>
</protein>
<dbReference type="Proteomes" id="UP000320475">
    <property type="component" value="Unassembled WGS sequence"/>
</dbReference>
<feature type="transmembrane region" description="Helical" evidence="1">
    <location>
        <begin position="34"/>
        <end position="55"/>
    </location>
</feature>
<dbReference type="PANTHER" id="PTHR34286:SF1">
    <property type="entry name" value="TRANSMEMBRANE PROTEIN"/>
    <property type="match status" value="1"/>
</dbReference>